<feature type="region of interest" description="Disordered" evidence="1">
    <location>
        <begin position="51"/>
        <end position="76"/>
    </location>
</feature>
<dbReference type="AlphaFoldDB" id="A0A411HQL9"/>
<dbReference type="Proteomes" id="UP000291562">
    <property type="component" value="Chromosome"/>
</dbReference>
<accession>A0A411HQL9</accession>
<keyword evidence="4" id="KW-1185">Reference proteome</keyword>
<protein>
    <recommendedName>
        <fullName evidence="2">Transposase DDE domain-containing protein</fullName>
    </recommendedName>
</protein>
<proteinExistence type="predicted"/>
<feature type="domain" description="Transposase DDE" evidence="2">
    <location>
        <begin position="51"/>
        <end position="123"/>
    </location>
</feature>
<evidence type="ECO:0000313" key="3">
    <source>
        <dbReference type="EMBL" id="QBB72793.1"/>
    </source>
</evidence>
<reference evidence="3 4" key="1">
    <citation type="submission" date="2019-01" db="EMBL/GenBank/DDBJ databases">
        <title>Pseudolysobacter antarctica gen. nov., sp. nov., isolated from Fildes Peninsula, Antarctica.</title>
        <authorList>
            <person name="Wei Z."/>
            <person name="Peng F."/>
        </authorList>
    </citation>
    <scope>NUCLEOTIDE SEQUENCE [LARGE SCALE GENOMIC DNA]</scope>
    <source>
        <strain evidence="3 4">AQ6-296</strain>
    </source>
</reference>
<organism evidence="3 4">
    <name type="scientific">Pseudolysobacter antarcticus</name>
    <dbReference type="NCBI Taxonomy" id="2511995"/>
    <lineage>
        <taxon>Bacteria</taxon>
        <taxon>Pseudomonadati</taxon>
        <taxon>Pseudomonadota</taxon>
        <taxon>Gammaproteobacteria</taxon>
        <taxon>Lysobacterales</taxon>
        <taxon>Rhodanobacteraceae</taxon>
        <taxon>Pseudolysobacter</taxon>
    </lineage>
</organism>
<name>A0A411HQL9_9GAMM</name>
<dbReference type="Pfam" id="PF13751">
    <property type="entry name" value="DDE_Tnp_1_6"/>
    <property type="match status" value="1"/>
</dbReference>
<feature type="compositionally biased region" description="Basic residues" evidence="1">
    <location>
        <begin position="52"/>
        <end position="72"/>
    </location>
</feature>
<evidence type="ECO:0000259" key="2">
    <source>
        <dbReference type="Pfam" id="PF13751"/>
    </source>
</evidence>
<sequence length="182" mass="21327">MRVTRITIVAYGAPLAVNRRKALCFSDLRACSQESKGSRALAMAHAQGDRHAHAHTHAHAHAPHVRTRRQRRRPSELRTALRHRRPVFGNLRHNKRLNRFTLRGQSKVDCQSKLFALVHNIEKWANYPSRMMSWAIVRYITAAINHQEQHTDYRHNSEFFHLQLNLQNLCDVFLQYQLLLVD</sequence>
<dbReference type="OrthoDB" id="9182628at2"/>
<dbReference type="KEGG" id="xbc:ELE36_19860"/>
<evidence type="ECO:0000256" key="1">
    <source>
        <dbReference type="SAM" id="MobiDB-lite"/>
    </source>
</evidence>
<gene>
    <name evidence="3" type="ORF">ELE36_19860</name>
</gene>
<dbReference type="EMBL" id="CP035704">
    <property type="protein sequence ID" value="QBB72793.1"/>
    <property type="molecule type" value="Genomic_DNA"/>
</dbReference>
<evidence type="ECO:0000313" key="4">
    <source>
        <dbReference type="Proteomes" id="UP000291562"/>
    </source>
</evidence>
<dbReference type="InterPro" id="IPR025668">
    <property type="entry name" value="Tnp_DDE_dom"/>
</dbReference>